<dbReference type="InterPro" id="IPR036390">
    <property type="entry name" value="WH_DNA-bd_sf"/>
</dbReference>
<dbReference type="EMBL" id="JACTNG010000015">
    <property type="protein sequence ID" value="MBO1081512.1"/>
    <property type="molecule type" value="Genomic_DNA"/>
</dbReference>
<dbReference type="Proteomes" id="UP001518989">
    <property type="component" value="Unassembled WGS sequence"/>
</dbReference>
<dbReference type="Gene3D" id="1.10.10.10">
    <property type="entry name" value="Winged helix-like DNA-binding domain superfamily/Winged helix DNA-binding domain"/>
    <property type="match status" value="1"/>
</dbReference>
<reference evidence="1 2" key="1">
    <citation type="submission" date="2020-09" db="EMBL/GenBank/DDBJ databases">
        <title>Roseomonas.</title>
        <authorList>
            <person name="Zhu W."/>
        </authorList>
    </citation>
    <scope>NUCLEOTIDE SEQUENCE [LARGE SCALE GENOMIC DNA]</scope>
    <source>
        <strain evidence="1 2">573</strain>
    </source>
</reference>
<comment type="caution">
    <text evidence="1">The sequence shown here is derived from an EMBL/GenBank/DDBJ whole genome shotgun (WGS) entry which is preliminary data.</text>
</comment>
<dbReference type="InterPro" id="IPR021660">
    <property type="entry name" value="DUF3253"/>
</dbReference>
<sequence length="96" mass="10119">MSTASNADLSAEILRRTAAAAAGKSICPSEVARHFAPPGDEATWRPLMPRVRKAALALQAEGRVEILRKGKPVPAEEVRGVIRLRAPQPAGGPDGE</sequence>
<dbReference type="SUPFAM" id="SSF46785">
    <property type="entry name" value="Winged helix' DNA-binding domain"/>
    <property type="match status" value="1"/>
</dbReference>
<dbReference type="InterPro" id="IPR036388">
    <property type="entry name" value="WH-like_DNA-bd_sf"/>
</dbReference>
<dbReference type="RefSeq" id="WP_207419681.1">
    <property type="nucleotide sequence ID" value="NZ_CP061177.1"/>
</dbReference>
<evidence type="ECO:0000313" key="1">
    <source>
        <dbReference type="EMBL" id="MBO1081512.1"/>
    </source>
</evidence>
<keyword evidence="2" id="KW-1185">Reference proteome</keyword>
<proteinExistence type="predicted"/>
<dbReference type="Pfam" id="PF11625">
    <property type="entry name" value="DUF3253"/>
    <property type="match status" value="1"/>
</dbReference>
<gene>
    <name evidence="1" type="ORF">IAI61_20960</name>
</gene>
<evidence type="ECO:0000313" key="2">
    <source>
        <dbReference type="Proteomes" id="UP001518989"/>
    </source>
</evidence>
<protein>
    <submittedName>
        <fullName evidence="1">DUF3253 domain-containing protein</fullName>
    </submittedName>
</protein>
<accession>A0ABS3KX66</accession>
<organism evidence="1 2">
    <name type="scientific">Roseomonas haemaphysalidis</name>
    <dbReference type="NCBI Taxonomy" id="2768162"/>
    <lineage>
        <taxon>Bacteria</taxon>
        <taxon>Pseudomonadati</taxon>
        <taxon>Pseudomonadota</taxon>
        <taxon>Alphaproteobacteria</taxon>
        <taxon>Acetobacterales</taxon>
        <taxon>Roseomonadaceae</taxon>
        <taxon>Roseomonas</taxon>
    </lineage>
</organism>
<name>A0ABS3KX66_9PROT</name>